<feature type="transmembrane region" description="Helical" evidence="1">
    <location>
        <begin position="179"/>
        <end position="200"/>
    </location>
</feature>
<feature type="transmembrane region" description="Helical" evidence="1">
    <location>
        <begin position="240"/>
        <end position="259"/>
    </location>
</feature>
<dbReference type="EMBL" id="PGTY01000001">
    <property type="protein sequence ID" value="PJI91408.1"/>
    <property type="molecule type" value="Genomic_DNA"/>
</dbReference>
<organism evidence="2 3">
    <name type="scientific">Yoonia maricola</name>
    <dbReference type="NCBI Taxonomy" id="420999"/>
    <lineage>
        <taxon>Bacteria</taxon>
        <taxon>Pseudomonadati</taxon>
        <taxon>Pseudomonadota</taxon>
        <taxon>Alphaproteobacteria</taxon>
        <taxon>Rhodobacterales</taxon>
        <taxon>Paracoccaceae</taxon>
        <taxon>Yoonia</taxon>
    </lineage>
</organism>
<evidence type="ECO:0000313" key="2">
    <source>
        <dbReference type="EMBL" id="PJI91408.1"/>
    </source>
</evidence>
<sequence>MIAAATIITELFLSCAALVGLFVLQRVLLRRDPWDPINRRFLFGLRITMMLFVGRVLMIMTGIDAFRILILLAAAIIPLAVLILTEGLLRRHAPPLIKAVIGGGAVIFAVSSLWYTDTIDPARLLALLGFQLLGFVLSGWLIVARDRTSLSSNENAMVVRLGLSLILFIPLAAGDFLLLYIGLPVQFSALGVLILCWLAIGLGRPHLGHRATLLNLGVMVGAALLVGAMIGLFAGAGRDGYLLTIAVIMAALFVVAILTDVRVLQLEEQSLGLLRHLATAKTDDPMTFLRDLQNHPLVEGAVVVSEDSLKDLQDEVLAQIFAAAPVLRRVDPPQLGAVADDHIAYLFSRYSATHVMLAMAQPRVLVALSMPSLNASPSAELELQVVQRMAVLMAGGKGDRHARPTR</sequence>
<evidence type="ECO:0000313" key="3">
    <source>
        <dbReference type="Proteomes" id="UP000228531"/>
    </source>
</evidence>
<comment type="caution">
    <text evidence="2">The sequence shown here is derived from an EMBL/GenBank/DDBJ whole genome shotgun (WGS) entry which is preliminary data.</text>
</comment>
<feature type="transmembrane region" description="Helical" evidence="1">
    <location>
        <begin position="66"/>
        <end position="84"/>
    </location>
</feature>
<protein>
    <submittedName>
        <fullName evidence="2">Uncharacterized protein</fullName>
    </submittedName>
</protein>
<feature type="transmembrane region" description="Helical" evidence="1">
    <location>
        <begin position="212"/>
        <end position="234"/>
    </location>
</feature>
<dbReference type="AlphaFoldDB" id="A0A2M8WKG8"/>
<reference evidence="2 3" key="1">
    <citation type="submission" date="2017-11" db="EMBL/GenBank/DDBJ databases">
        <title>Genomic Encyclopedia of Archaeal and Bacterial Type Strains, Phase II (KMG-II): From Individual Species to Whole Genera.</title>
        <authorList>
            <person name="Goeker M."/>
        </authorList>
    </citation>
    <scope>NUCLEOTIDE SEQUENCE [LARGE SCALE GENOMIC DNA]</scope>
    <source>
        <strain evidence="2 3">DSM 29128</strain>
    </source>
</reference>
<evidence type="ECO:0000256" key="1">
    <source>
        <dbReference type="SAM" id="Phobius"/>
    </source>
</evidence>
<keyword evidence="3" id="KW-1185">Reference proteome</keyword>
<feature type="transmembrane region" description="Helical" evidence="1">
    <location>
        <begin position="41"/>
        <end position="60"/>
    </location>
</feature>
<feature type="transmembrane region" description="Helical" evidence="1">
    <location>
        <begin position="155"/>
        <end position="173"/>
    </location>
</feature>
<feature type="transmembrane region" description="Helical" evidence="1">
    <location>
        <begin position="6"/>
        <end position="29"/>
    </location>
</feature>
<feature type="transmembrane region" description="Helical" evidence="1">
    <location>
        <begin position="96"/>
        <end position="116"/>
    </location>
</feature>
<dbReference type="Proteomes" id="UP000228531">
    <property type="component" value="Unassembled WGS sequence"/>
</dbReference>
<accession>A0A2M8WKG8</accession>
<keyword evidence="1" id="KW-0472">Membrane</keyword>
<keyword evidence="1" id="KW-1133">Transmembrane helix</keyword>
<keyword evidence="1" id="KW-0812">Transmembrane</keyword>
<proteinExistence type="predicted"/>
<dbReference type="RefSeq" id="WP_168769036.1">
    <property type="nucleotide sequence ID" value="NZ_PGTY01000001.1"/>
</dbReference>
<name>A0A2M8WKG8_9RHOB</name>
<gene>
    <name evidence="2" type="ORF">BC777_0236</name>
</gene>
<feature type="transmembrane region" description="Helical" evidence="1">
    <location>
        <begin position="122"/>
        <end position="143"/>
    </location>
</feature>